<dbReference type="GO" id="GO:0004571">
    <property type="term" value="F:mannosyl-oligosaccharide 1,2-alpha-mannosidase activity"/>
    <property type="evidence" value="ECO:0007669"/>
    <property type="project" value="InterPro"/>
</dbReference>
<evidence type="ECO:0000313" key="1">
    <source>
        <dbReference type="EMBL" id="KIJ25206.1"/>
    </source>
</evidence>
<dbReference type="GO" id="GO:0005509">
    <property type="term" value="F:calcium ion binding"/>
    <property type="evidence" value="ECO:0007669"/>
    <property type="project" value="InterPro"/>
</dbReference>
<reference evidence="1 2" key="1">
    <citation type="submission" date="2014-06" db="EMBL/GenBank/DDBJ databases">
        <title>Evolutionary Origins and Diversification of the Mycorrhizal Mutualists.</title>
        <authorList>
            <consortium name="DOE Joint Genome Institute"/>
            <consortium name="Mycorrhizal Genomics Consortium"/>
            <person name="Kohler A."/>
            <person name="Kuo A."/>
            <person name="Nagy L.G."/>
            <person name="Floudas D."/>
            <person name="Copeland A."/>
            <person name="Barry K.W."/>
            <person name="Cichocki N."/>
            <person name="Veneault-Fourrey C."/>
            <person name="LaButti K."/>
            <person name="Lindquist E.A."/>
            <person name="Lipzen A."/>
            <person name="Lundell T."/>
            <person name="Morin E."/>
            <person name="Murat C."/>
            <person name="Riley R."/>
            <person name="Ohm R."/>
            <person name="Sun H."/>
            <person name="Tunlid A."/>
            <person name="Henrissat B."/>
            <person name="Grigoriev I.V."/>
            <person name="Hibbett D.S."/>
            <person name="Martin F."/>
        </authorList>
    </citation>
    <scope>NUCLEOTIDE SEQUENCE [LARGE SCALE GENOMIC DNA]</scope>
    <source>
        <strain evidence="1 2">SS14</strain>
    </source>
</reference>
<feature type="non-terminal residue" evidence="1">
    <location>
        <position position="1"/>
    </location>
</feature>
<dbReference type="HOGENOM" id="CLU_2564807_0_0_1"/>
<proteinExistence type="predicted"/>
<dbReference type="Proteomes" id="UP000054279">
    <property type="component" value="Unassembled WGS sequence"/>
</dbReference>
<dbReference type="InterPro" id="IPR036026">
    <property type="entry name" value="Seven-hairpin_glycosidases"/>
</dbReference>
<protein>
    <submittedName>
        <fullName evidence="1">Unplaced genomic scaffold SPHSTscaffold_353, whole genome shotgun sequence</fullName>
    </submittedName>
</protein>
<organism evidence="1 2">
    <name type="scientific">Sphaerobolus stellatus (strain SS14)</name>
    <dbReference type="NCBI Taxonomy" id="990650"/>
    <lineage>
        <taxon>Eukaryota</taxon>
        <taxon>Fungi</taxon>
        <taxon>Dikarya</taxon>
        <taxon>Basidiomycota</taxon>
        <taxon>Agaricomycotina</taxon>
        <taxon>Agaricomycetes</taxon>
        <taxon>Phallomycetidae</taxon>
        <taxon>Geastrales</taxon>
        <taxon>Sphaerobolaceae</taxon>
        <taxon>Sphaerobolus</taxon>
    </lineage>
</organism>
<dbReference type="EMBL" id="KN837428">
    <property type="protein sequence ID" value="KIJ25206.1"/>
    <property type="molecule type" value="Genomic_DNA"/>
</dbReference>
<dbReference type="OrthoDB" id="8118055at2759"/>
<evidence type="ECO:0000313" key="2">
    <source>
        <dbReference type="Proteomes" id="UP000054279"/>
    </source>
</evidence>
<accession>A0A0C9UII7</accession>
<keyword evidence="2" id="KW-1185">Reference proteome</keyword>
<gene>
    <name evidence="1" type="ORF">M422DRAFT_193766</name>
</gene>
<dbReference type="AlphaFoldDB" id="A0A0C9UII7"/>
<dbReference type="SUPFAM" id="SSF48225">
    <property type="entry name" value="Seven-hairpin glycosidases"/>
    <property type="match status" value="1"/>
</dbReference>
<name>A0A0C9UII7_SPHS4</name>
<dbReference type="GO" id="GO:0005975">
    <property type="term" value="P:carbohydrate metabolic process"/>
    <property type="evidence" value="ECO:0007669"/>
    <property type="project" value="InterPro"/>
</dbReference>
<dbReference type="Gene3D" id="1.50.10.10">
    <property type="match status" value="1"/>
</dbReference>
<sequence>GSFLLGATDGAHASVPPNQKEFDSIEARDWETGVELIKTCMATHDTRTGLSPEIVHFRLPSDPASVAALAHSDWYIKGMQYV</sequence>
<dbReference type="InterPro" id="IPR012341">
    <property type="entry name" value="6hp_glycosidase-like_sf"/>
</dbReference>
<dbReference type="GO" id="GO:0016020">
    <property type="term" value="C:membrane"/>
    <property type="evidence" value="ECO:0007669"/>
    <property type="project" value="InterPro"/>
</dbReference>